<protein>
    <recommendedName>
        <fullName evidence="2">FHA domain-containing protein</fullName>
    </recommendedName>
</protein>
<name>G0V570_NAUCA</name>
<dbReference type="GeneID" id="96900095"/>
<dbReference type="eggNOG" id="ENOG502RZJP">
    <property type="taxonomic scope" value="Eukaryota"/>
</dbReference>
<feature type="compositionally biased region" description="Low complexity" evidence="1">
    <location>
        <begin position="10"/>
        <end position="25"/>
    </location>
</feature>
<dbReference type="HOGENOM" id="CLU_027153_0_0_1"/>
<feature type="compositionally biased region" description="Acidic residues" evidence="1">
    <location>
        <begin position="216"/>
        <end position="228"/>
    </location>
</feature>
<dbReference type="Gene3D" id="2.60.200.20">
    <property type="match status" value="1"/>
</dbReference>
<dbReference type="STRING" id="1064592.G0V570"/>
<evidence type="ECO:0000256" key="1">
    <source>
        <dbReference type="SAM" id="MobiDB-lite"/>
    </source>
</evidence>
<feature type="region of interest" description="Disordered" evidence="1">
    <location>
        <begin position="1"/>
        <end position="75"/>
    </location>
</feature>
<proteinExistence type="predicted"/>
<dbReference type="KEGG" id="ncs:NCAS_0A00460"/>
<dbReference type="PROSITE" id="PS50006">
    <property type="entry name" value="FHA_DOMAIN"/>
    <property type="match status" value="1"/>
</dbReference>
<dbReference type="GO" id="GO:0000785">
    <property type="term" value="C:chromatin"/>
    <property type="evidence" value="ECO:0007669"/>
    <property type="project" value="EnsemblFungi"/>
</dbReference>
<accession>G0V570</accession>
<dbReference type="GO" id="GO:0003682">
    <property type="term" value="F:chromatin binding"/>
    <property type="evidence" value="ECO:0007669"/>
    <property type="project" value="EnsemblFungi"/>
</dbReference>
<dbReference type="Proteomes" id="UP000001640">
    <property type="component" value="Chromosome 1"/>
</dbReference>
<dbReference type="AlphaFoldDB" id="G0V570"/>
<reference evidence="3 4" key="1">
    <citation type="journal article" date="2011" name="Proc. Natl. Acad. Sci. U.S.A.">
        <title>Evolutionary erosion of yeast sex chromosomes by mating-type switching accidents.</title>
        <authorList>
            <person name="Gordon J.L."/>
            <person name="Armisen D."/>
            <person name="Proux-Wera E."/>
            <person name="Oheigeartaigh S.S."/>
            <person name="Byrne K.P."/>
            <person name="Wolfe K.H."/>
        </authorList>
    </citation>
    <scope>NUCLEOTIDE SEQUENCE [LARGE SCALE GENOMIC DNA]</scope>
    <source>
        <strain evidence="4">ATCC 76901 / BCRC 22586 / CBS 4309 / NBRC 1992 / NRRL Y-12630</strain>
    </source>
</reference>
<dbReference type="RefSeq" id="XP_003672997.1">
    <property type="nucleotide sequence ID" value="XM_003672949.1"/>
</dbReference>
<dbReference type="OMA" id="FIAVHIT"/>
<dbReference type="InterPro" id="IPR008984">
    <property type="entry name" value="SMAD_FHA_dom_sf"/>
</dbReference>
<feature type="compositionally biased region" description="Polar residues" evidence="1">
    <location>
        <begin position="51"/>
        <end position="60"/>
    </location>
</feature>
<evidence type="ECO:0000313" key="3">
    <source>
        <dbReference type="EMBL" id="CCC66606.1"/>
    </source>
</evidence>
<feature type="region of interest" description="Disordered" evidence="1">
    <location>
        <begin position="359"/>
        <end position="384"/>
    </location>
</feature>
<evidence type="ECO:0000259" key="2">
    <source>
        <dbReference type="PROSITE" id="PS50006"/>
    </source>
</evidence>
<feature type="domain" description="FHA" evidence="2">
    <location>
        <begin position="95"/>
        <end position="143"/>
    </location>
</feature>
<organism evidence="3 4">
    <name type="scientific">Naumovozyma castellii</name>
    <name type="common">Yeast</name>
    <name type="synonym">Saccharomyces castellii</name>
    <dbReference type="NCBI Taxonomy" id="27288"/>
    <lineage>
        <taxon>Eukaryota</taxon>
        <taxon>Fungi</taxon>
        <taxon>Dikarya</taxon>
        <taxon>Ascomycota</taxon>
        <taxon>Saccharomycotina</taxon>
        <taxon>Saccharomycetes</taxon>
        <taxon>Saccharomycetales</taxon>
        <taxon>Saccharomycetaceae</taxon>
        <taxon>Naumovozyma</taxon>
    </lineage>
</organism>
<dbReference type="CDD" id="cd22699">
    <property type="entry name" value="FHA_PLM2-like"/>
    <property type="match status" value="1"/>
</dbReference>
<dbReference type="OrthoDB" id="5348546at2759"/>
<evidence type="ECO:0000313" key="4">
    <source>
        <dbReference type="Proteomes" id="UP000001640"/>
    </source>
</evidence>
<dbReference type="InterPro" id="IPR000253">
    <property type="entry name" value="FHA_dom"/>
</dbReference>
<gene>
    <name evidence="3" type="primary">NCAS0A00460</name>
    <name evidence="3" type="ordered locus">NCAS_0A00460</name>
</gene>
<sequence>MPSQFPPSSPVASSNVNRYNNLSSSEDSDNSLTEKPSARTTKNHHYPTPNPSSSTGNLSSPERYIREAPSPTSRIGEVKNSPILIKLDPYDQSRLAIGRKKSVCQYILPKLKNISRQHLFLTYLRHTNEIILECNGTNSIIITLPLKLTCQLVKEEKVYKISTNVDATNSTAIVTFILSQNETIIMPYLEGIIIDFRKIKVSLHLKETSNLNQDKDDEYFTETEDEQTALEINSDDFHSKMTTPSKKLRNVERSPSTEPMSRVPSTETTPRELQYHEPQNPSTPIKRKTDVSGNDRLSNQMTPIKTKRSHQPLKINLPLLSPEFDNDTSTIEDQRFDIEKLLLRTDDDNKSQNLLLQFRTESEHTTSPPLHKGKNNENHKEERVSVLAPSTNIVIEKNDDNSNYKELQYVLTNYLAFSNVHQVPLSQLHTVNSTISELTQDELRNILETEPSIGIIKRKGKDAIGKPLEEEYYYDMENDSNEERKMLVTQLKGERTGLRTCRKRHKQYFWKKPTKK</sequence>
<dbReference type="InParanoid" id="G0V570"/>
<feature type="compositionally biased region" description="Polar residues" evidence="1">
    <location>
        <begin position="253"/>
        <end position="268"/>
    </location>
</feature>
<feature type="region of interest" description="Disordered" evidence="1">
    <location>
        <begin position="216"/>
        <end position="310"/>
    </location>
</feature>
<dbReference type="SUPFAM" id="SSF49879">
    <property type="entry name" value="SMAD/FHA domain"/>
    <property type="match status" value="1"/>
</dbReference>
<feature type="compositionally biased region" description="Polar residues" evidence="1">
    <location>
        <begin position="291"/>
        <end position="303"/>
    </location>
</feature>
<reference key="2">
    <citation type="submission" date="2011-08" db="EMBL/GenBank/DDBJ databases">
        <title>Genome sequence of Naumovozyma castellii.</title>
        <authorList>
            <person name="Gordon J.L."/>
            <person name="Armisen D."/>
            <person name="Proux-Wera E."/>
            <person name="OhEigeartaigh S.S."/>
            <person name="Byrne K.P."/>
            <person name="Wolfe K.H."/>
        </authorList>
    </citation>
    <scope>NUCLEOTIDE SEQUENCE</scope>
    <source>
        <strain>Type strain:CBS 4309</strain>
    </source>
</reference>
<dbReference type="GO" id="GO:0006974">
    <property type="term" value="P:DNA damage response"/>
    <property type="evidence" value="ECO:0007669"/>
    <property type="project" value="EnsemblFungi"/>
</dbReference>
<dbReference type="EMBL" id="HE576752">
    <property type="protein sequence ID" value="CCC66606.1"/>
    <property type="molecule type" value="Genomic_DNA"/>
</dbReference>
<feature type="compositionally biased region" description="Basic and acidic residues" evidence="1">
    <location>
        <begin position="374"/>
        <end position="384"/>
    </location>
</feature>
<keyword evidence="4" id="KW-1185">Reference proteome</keyword>